<keyword evidence="4" id="KW-1185">Reference proteome</keyword>
<reference evidence="3" key="1">
    <citation type="submission" date="2022-05" db="EMBL/GenBank/DDBJ databases">
        <title>An RpoN-dependent PEP-CTERM gene is involved in floc formation of an Aquincola tertiaricarbonis strain.</title>
        <authorList>
            <person name="Qiu D."/>
            <person name="Xia M."/>
        </authorList>
    </citation>
    <scope>NUCLEOTIDE SEQUENCE</scope>
    <source>
        <strain evidence="3">RN12</strain>
    </source>
</reference>
<evidence type="ECO:0000313" key="4">
    <source>
        <dbReference type="Proteomes" id="UP001056201"/>
    </source>
</evidence>
<feature type="domain" description="Ice-binding protein C-terminal" evidence="2">
    <location>
        <begin position="257"/>
        <end position="282"/>
    </location>
</feature>
<evidence type="ECO:0000313" key="3">
    <source>
        <dbReference type="EMBL" id="URI06772.1"/>
    </source>
</evidence>
<evidence type="ECO:0000259" key="2">
    <source>
        <dbReference type="Pfam" id="PF07589"/>
    </source>
</evidence>
<feature type="chain" id="PRO_5045189114" evidence="1">
    <location>
        <begin position="28"/>
        <end position="285"/>
    </location>
</feature>
<protein>
    <submittedName>
        <fullName evidence="3">PEP-CTERM sorting domain-containing protein</fullName>
    </submittedName>
</protein>
<gene>
    <name evidence="3" type="ORF">MW290_12805</name>
</gene>
<proteinExistence type="predicted"/>
<evidence type="ECO:0000256" key="1">
    <source>
        <dbReference type="SAM" id="SignalP"/>
    </source>
</evidence>
<dbReference type="RefSeq" id="WP_250195035.1">
    <property type="nucleotide sequence ID" value="NZ_CP097635.1"/>
</dbReference>
<sequence length="285" mass="29638">MPSLDFRTPLRATLFTLGLVAAAQAGAQTYGSYADHQVDLASALDAAGNVSNNAWVNLTTFAQNGVPGITGYPGFPGTGAWPAPITSQVNSTGSDAAALSKVANGNGGAPYVASGSMYFGGFSGAYNNNGGTLRVTDSTPLANLQTVVFQVGIGEAWTYDFYNGVLPTLSYTTAAGTTTGVAATFSSTLEAFFNGTVSMPTGEESLYINQYGLQWDLSSVSQPITSFSIDFTGVQHAQLYGMTLTQSDVFTQVVAVPVPEPETYALMLGGLGVVLMLARRRRQAA</sequence>
<keyword evidence="1" id="KW-0732">Signal</keyword>
<dbReference type="EMBL" id="CP097635">
    <property type="protein sequence ID" value="URI06772.1"/>
    <property type="molecule type" value="Genomic_DNA"/>
</dbReference>
<dbReference type="Pfam" id="PF07589">
    <property type="entry name" value="PEP-CTERM"/>
    <property type="match status" value="1"/>
</dbReference>
<name>A0ABY4S140_AQUTE</name>
<organism evidence="3 4">
    <name type="scientific">Aquincola tertiaricarbonis</name>
    <dbReference type="NCBI Taxonomy" id="391953"/>
    <lineage>
        <taxon>Bacteria</taxon>
        <taxon>Pseudomonadati</taxon>
        <taxon>Pseudomonadota</taxon>
        <taxon>Betaproteobacteria</taxon>
        <taxon>Burkholderiales</taxon>
        <taxon>Sphaerotilaceae</taxon>
        <taxon>Aquincola</taxon>
    </lineage>
</organism>
<dbReference type="InterPro" id="IPR013424">
    <property type="entry name" value="Ice-binding_C"/>
</dbReference>
<dbReference type="NCBIfam" id="TIGR02595">
    <property type="entry name" value="PEP_CTERM"/>
    <property type="match status" value="1"/>
</dbReference>
<feature type="signal peptide" evidence="1">
    <location>
        <begin position="1"/>
        <end position="27"/>
    </location>
</feature>
<accession>A0ABY4S140</accession>
<dbReference type="Proteomes" id="UP001056201">
    <property type="component" value="Chromosome 1"/>
</dbReference>